<dbReference type="OrthoDB" id="209085at2"/>
<comment type="function">
    <text evidence="3">Protein-arginine rhamnosyltransferase that catalyzes the transfer of a single rhamnose to elongation factor P (EF-P) on 'Lys-32', a modification required for EF-P-dependent rescue of polyproline stalled ribosomes.</text>
</comment>
<dbReference type="NCBIfam" id="TIGR03837">
    <property type="entry name" value="efp_Arg_rhamno"/>
    <property type="match status" value="1"/>
</dbReference>
<proteinExistence type="inferred from homology"/>
<evidence type="ECO:0000313" key="8">
    <source>
        <dbReference type="EMBL" id="SDK37631.1"/>
    </source>
</evidence>
<evidence type="ECO:0000256" key="1">
    <source>
        <dbReference type="ARBA" id="ARBA00022676"/>
    </source>
</evidence>
<reference evidence="9" key="1">
    <citation type="submission" date="2016-10" db="EMBL/GenBank/DDBJ databases">
        <authorList>
            <person name="Varghese N."/>
            <person name="Submissions S."/>
        </authorList>
    </citation>
    <scope>NUCLEOTIDE SEQUENCE [LARGE SCALE GENOMIC DNA]</scope>
    <source>
        <strain evidence="9">CBMB127</strain>
    </source>
</reference>
<accession>A0A1G9BDQ6</accession>
<organism evidence="8 9">
    <name type="scientific">Methylophilus rhizosphaerae</name>
    <dbReference type="NCBI Taxonomy" id="492660"/>
    <lineage>
        <taxon>Bacteria</taxon>
        <taxon>Pseudomonadati</taxon>
        <taxon>Pseudomonadota</taxon>
        <taxon>Betaproteobacteria</taxon>
        <taxon>Nitrosomonadales</taxon>
        <taxon>Methylophilaceae</taxon>
        <taxon>Methylophilus</taxon>
    </lineage>
</organism>
<dbReference type="Pfam" id="PF10093">
    <property type="entry name" value="EarP"/>
    <property type="match status" value="1"/>
</dbReference>
<keyword evidence="2" id="KW-0808">Transferase</keyword>
<evidence type="ECO:0000256" key="7">
    <source>
        <dbReference type="ARBA" id="ARBA00048472"/>
    </source>
</evidence>
<comment type="catalytic activity">
    <reaction evidence="7">
        <text>dTDP-beta-L-rhamnose + L-arginyl-[protein] = N(omega)-(alpha-L-rhamnosyl)-L-arginyl-[protein] + dTDP + H(+)</text>
        <dbReference type="Rhea" id="RHEA:66692"/>
        <dbReference type="Rhea" id="RHEA-COMP:10532"/>
        <dbReference type="Rhea" id="RHEA-COMP:17096"/>
        <dbReference type="ChEBI" id="CHEBI:15378"/>
        <dbReference type="ChEBI" id="CHEBI:29965"/>
        <dbReference type="ChEBI" id="CHEBI:57510"/>
        <dbReference type="ChEBI" id="CHEBI:58369"/>
        <dbReference type="ChEBI" id="CHEBI:167445"/>
    </reaction>
    <physiologicalReaction direction="left-to-right" evidence="7">
        <dbReference type="Rhea" id="RHEA:66693"/>
    </physiologicalReaction>
</comment>
<sequence length="367" mass="41469">MSAIVSSVPRWDIFCKVVDNFGDIGVCWRLARQLAEEHGLHIRLWVDDLALAERFAGAGHAHVALQHWTDHADFTQAAAVVIETFGCGLPEAYQQQMIQQQSTWVNVDYLSAENWVEGFHAQASPQANGLVRYFFYPGFTAATGGLLREASLPGLQAQARWQELGLAPAPGKLTLSLFCYAHAPLAALIGSLQVSSQPVRLLVPQTIIPMLAQVLDRPDLQIGDHFQRQQCEFLVIPFLSQTDYDRLLYLCDFNFVRGEDSWIRALWAGKPMIWLPYQQTEDTHLVKLNAFMDHYLAQAETSFSHSIRHAMLAWAQGDWQASHWESLLAVLPQFVQYAQAFRLRQSQQADLATKLVIFIEKCSPHRV</sequence>
<evidence type="ECO:0000256" key="5">
    <source>
        <dbReference type="ARBA" id="ARBA00024416"/>
    </source>
</evidence>
<comment type="similarity">
    <text evidence="4">Belongs to the glycosyltransferase 104 family.</text>
</comment>
<gene>
    <name evidence="8" type="ORF">SAMN05192566_1125</name>
</gene>
<evidence type="ECO:0000256" key="4">
    <source>
        <dbReference type="ARBA" id="ARBA00024346"/>
    </source>
</evidence>
<dbReference type="InterPro" id="IPR016633">
    <property type="entry name" value="EarP"/>
</dbReference>
<evidence type="ECO:0000256" key="3">
    <source>
        <dbReference type="ARBA" id="ARBA00024303"/>
    </source>
</evidence>
<evidence type="ECO:0000313" key="9">
    <source>
        <dbReference type="Proteomes" id="UP000198629"/>
    </source>
</evidence>
<dbReference type="STRING" id="492660.SAMN05192566_1125"/>
<protein>
    <recommendedName>
        <fullName evidence="5">Protein-arginine rhamnosyltransferase</fullName>
    </recommendedName>
    <alternativeName>
        <fullName evidence="6">EF-P arginine rhamnosyltransferase</fullName>
    </alternativeName>
</protein>
<evidence type="ECO:0000256" key="6">
    <source>
        <dbReference type="ARBA" id="ARBA00030025"/>
    </source>
</evidence>
<dbReference type="GO" id="GO:0106361">
    <property type="term" value="F:protein-arginine rhamnosyltransferase activity"/>
    <property type="evidence" value="ECO:0007669"/>
    <property type="project" value="InterPro"/>
</dbReference>
<evidence type="ECO:0000256" key="2">
    <source>
        <dbReference type="ARBA" id="ARBA00022679"/>
    </source>
</evidence>
<dbReference type="EMBL" id="FNFX01000002">
    <property type="protein sequence ID" value="SDK37631.1"/>
    <property type="molecule type" value="Genomic_DNA"/>
</dbReference>
<dbReference type="AlphaFoldDB" id="A0A1G9BDQ6"/>
<keyword evidence="1" id="KW-0328">Glycosyltransferase</keyword>
<dbReference type="PIRSF" id="PIRSF015557">
    <property type="entry name" value="UCP015557"/>
    <property type="match status" value="1"/>
</dbReference>
<dbReference type="RefSeq" id="WP_091471159.1">
    <property type="nucleotide sequence ID" value="NZ_FNFX01000002.1"/>
</dbReference>
<keyword evidence="9" id="KW-1185">Reference proteome</keyword>
<dbReference type="Proteomes" id="UP000198629">
    <property type="component" value="Unassembled WGS sequence"/>
</dbReference>
<name>A0A1G9BDQ6_9PROT</name>